<name>A0ABU9N514_9FLAO</name>
<dbReference type="Proteomes" id="UP001460072">
    <property type="component" value="Unassembled WGS sequence"/>
</dbReference>
<dbReference type="SUPFAM" id="SSF55729">
    <property type="entry name" value="Acyl-CoA N-acyltransferases (Nat)"/>
    <property type="match status" value="1"/>
</dbReference>
<sequence length="325" mass="37585">MKNYTVSRYSSEHFELWNAFISTSKNATFLFHRDFMEYHATRFHDFSLLVFEGESLIALLPANRVEDTVFSHQGLTYGGLVLTKKAKLSLTIEVYKAVLKFLFDNNIAKLSLKEIPSIYCSVFSNEINYLSHICKSQLLMKHAVSVIALTHDILISKSRRECITRGNRNNLVIKEETNFEIFWNQLLIPNLKEKYNAVPVHSAHEISLLQKRFPDNIRHFNVYHEKELVCGSTVFITDKVVKPQYIAGNEKNNELGSLDFLYGYLINTFSKGKEYFDFGPSHENQGLNIVASINFWKESFGAKTVVQDFYEVETKNYSLLENVML</sequence>
<evidence type="ECO:0000313" key="2">
    <source>
        <dbReference type="Proteomes" id="UP001460072"/>
    </source>
</evidence>
<proteinExistence type="predicted"/>
<evidence type="ECO:0000313" key="1">
    <source>
        <dbReference type="EMBL" id="MEM0542804.1"/>
    </source>
</evidence>
<comment type="caution">
    <text evidence="1">The sequence shown here is derived from an EMBL/GenBank/DDBJ whole genome shotgun (WGS) entry which is preliminary data.</text>
</comment>
<gene>
    <name evidence="1" type="ORF">WFZ85_09245</name>
</gene>
<dbReference type="InterPro" id="IPR016181">
    <property type="entry name" value="Acyl_CoA_acyltransferase"/>
</dbReference>
<dbReference type="EMBL" id="JBCGDO010000010">
    <property type="protein sequence ID" value="MEM0542804.1"/>
    <property type="molecule type" value="Genomic_DNA"/>
</dbReference>
<protein>
    <submittedName>
        <fullName evidence="1">GNAT family N-acetyltransferase</fullName>
    </submittedName>
</protein>
<reference evidence="1 2" key="1">
    <citation type="submission" date="2024-03" db="EMBL/GenBank/DDBJ databases">
        <title>Two novel species of the genus Flavobacterium exhibiting potentially degradation of complex polysaccharides.</title>
        <authorList>
            <person name="Lian X."/>
        </authorList>
    </citation>
    <scope>NUCLEOTIDE SEQUENCE [LARGE SCALE GENOMIC DNA]</scope>
    <source>
        <strain evidence="2">j3</strain>
    </source>
</reference>
<keyword evidence="2" id="KW-1185">Reference proteome</keyword>
<accession>A0ABU9N514</accession>
<dbReference type="Gene3D" id="3.40.630.30">
    <property type="match status" value="1"/>
</dbReference>
<dbReference type="RefSeq" id="WP_342696009.1">
    <property type="nucleotide sequence ID" value="NZ_JBCGDO010000010.1"/>
</dbReference>
<organism evidence="1 2">
    <name type="scientific">Flavobacterium aureirubrum</name>
    <dbReference type="NCBI Taxonomy" id="3133147"/>
    <lineage>
        <taxon>Bacteria</taxon>
        <taxon>Pseudomonadati</taxon>
        <taxon>Bacteroidota</taxon>
        <taxon>Flavobacteriia</taxon>
        <taxon>Flavobacteriales</taxon>
        <taxon>Flavobacteriaceae</taxon>
        <taxon>Flavobacterium</taxon>
    </lineage>
</organism>